<proteinExistence type="predicted"/>
<keyword evidence="3" id="KW-1185">Reference proteome</keyword>
<dbReference type="PROSITE" id="PS51257">
    <property type="entry name" value="PROKAR_LIPOPROTEIN"/>
    <property type="match status" value="1"/>
</dbReference>
<dbReference type="Proteomes" id="UP000780875">
    <property type="component" value="Unassembled WGS sequence"/>
</dbReference>
<evidence type="ECO:0000256" key="1">
    <source>
        <dbReference type="SAM" id="SignalP"/>
    </source>
</evidence>
<comment type="caution">
    <text evidence="2">The sequence shown here is derived from an EMBL/GenBank/DDBJ whole genome shotgun (WGS) entry which is preliminary data.</text>
</comment>
<organism evidence="2 3">
    <name type="scientific">Nocardioides mangrovi</name>
    <dbReference type="NCBI Taxonomy" id="2874580"/>
    <lineage>
        <taxon>Bacteria</taxon>
        <taxon>Bacillati</taxon>
        <taxon>Actinomycetota</taxon>
        <taxon>Actinomycetes</taxon>
        <taxon>Propionibacteriales</taxon>
        <taxon>Nocardioidaceae</taxon>
        <taxon>Nocardioides</taxon>
    </lineage>
</organism>
<feature type="chain" id="PRO_5047291903" evidence="1">
    <location>
        <begin position="21"/>
        <end position="220"/>
    </location>
</feature>
<sequence length="220" mass="22974">MRRRALAAVAFLAFLPGALAGCGTASAPSPPAGVDELVIPTPSPDPGDFVAGVDNPWFPLPQGRTWTYVVADVSGSHGLTVTVADGPEVDGVATTARVSTEQGRTVTDWYAQDTDGNVWWFGREGVWRAGADGAEAGVAMLATPRVGDGYRTAYAEGVVEDHATVMSLDEDRLVVDVQHPEPVAGSTEITYERGTGPVEESSTSGAYRVVRLRTAISSGA</sequence>
<protein>
    <submittedName>
        <fullName evidence="2">Uncharacterized protein</fullName>
    </submittedName>
</protein>
<accession>A0ABS7UHC2</accession>
<dbReference type="EMBL" id="JAIQZJ010000012">
    <property type="protein sequence ID" value="MBZ5740195.1"/>
    <property type="molecule type" value="Genomic_DNA"/>
</dbReference>
<dbReference type="RefSeq" id="WP_224124554.1">
    <property type="nucleotide sequence ID" value="NZ_JAIQZJ010000012.1"/>
</dbReference>
<evidence type="ECO:0000313" key="3">
    <source>
        <dbReference type="Proteomes" id="UP000780875"/>
    </source>
</evidence>
<reference evidence="2 3" key="1">
    <citation type="submission" date="2021-09" db="EMBL/GenBank/DDBJ databases">
        <title>Whole genome sequence of Nocardioides sp. GBK3QG-3.</title>
        <authorList>
            <person name="Tuo L."/>
        </authorList>
    </citation>
    <scope>NUCLEOTIDE SEQUENCE [LARGE SCALE GENOMIC DNA]</scope>
    <source>
        <strain evidence="2 3">GBK3QG-3</strain>
    </source>
</reference>
<name>A0ABS7UHC2_9ACTN</name>
<evidence type="ECO:0000313" key="2">
    <source>
        <dbReference type="EMBL" id="MBZ5740195.1"/>
    </source>
</evidence>
<keyword evidence="1" id="KW-0732">Signal</keyword>
<gene>
    <name evidence="2" type="ORF">K8U61_18610</name>
</gene>
<feature type="signal peptide" evidence="1">
    <location>
        <begin position="1"/>
        <end position="20"/>
    </location>
</feature>